<dbReference type="Proteomes" id="UP000242715">
    <property type="component" value="Unassembled WGS sequence"/>
</dbReference>
<dbReference type="EMBL" id="DF974931">
    <property type="protein sequence ID" value="GAU50979.1"/>
    <property type="molecule type" value="Genomic_DNA"/>
</dbReference>
<evidence type="ECO:0000313" key="2">
    <source>
        <dbReference type="Proteomes" id="UP000242715"/>
    </source>
</evidence>
<gene>
    <name evidence="1" type="ORF">TSUD_411500</name>
</gene>
<dbReference type="InterPro" id="IPR012340">
    <property type="entry name" value="NA-bd_OB-fold"/>
</dbReference>
<reference evidence="2" key="1">
    <citation type="journal article" date="2017" name="Front. Plant Sci.">
        <title>Climate Clever Clovers: New Paradigm to Reduce the Environmental Footprint of Ruminants by Breeding Low Methanogenic Forages Utilizing Haplotype Variation.</title>
        <authorList>
            <person name="Kaur P."/>
            <person name="Appels R."/>
            <person name="Bayer P.E."/>
            <person name="Keeble-Gagnere G."/>
            <person name="Wang J."/>
            <person name="Hirakawa H."/>
            <person name="Shirasawa K."/>
            <person name="Vercoe P."/>
            <person name="Stefanova K."/>
            <person name="Durmic Z."/>
            <person name="Nichols P."/>
            <person name="Revell C."/>
            <person name="Isobe S.N."/>
            <person name="Edwards D."/>
            <person name="Erskine W."/>
        </authorList>
    </citation>
    <scope>NUCLEOTIDE SEQUENCE [LARGE SCALE GENOMIC DNA]</scope>
    <source>
        <strain evidence="2">cv. Daliak</strain>
    </source>
</reference>
<organism evidence="1 2">
    <name type="scientific">Trifolium subterraneum</name>
    <name type="common">Subterranean clover</name>
    <dbReference type="NCBI Taxonomy" id="3900"/>
    <lineage>
        <taxon>Eukaryota</taxon>
        <taxon>Viridiplantae</taxon>
        <taxon>Streptophyta</taxon>
        <taxon>Embryophyta</taxon>
        <taxon>Tracheophyta</taxon>
        <taxon>Spermatophyta</taxon>
        <taxon>Magnoliopsida</taxon>
        <taxon>eudicotyledons</taxon>
        <taxon>Gunneridae</taxon>
        <taxon>Pentapetalae</taxon>
        <taxon>rosids</taxon>
        <taxon>fabids</taxon>
        <taxon>Fabales</taxon>
        <taxon>Fabaceae</taxon>
        <taxon>Papilionoideae</taxon>
        <taxon>50 kb inversion clade</taxon>
        <taxon>NPAAA clade</taxon>
        <taxon>Hologalegina</taxon>
        <taxon>IRL clade</taxon>
        <taxon>Trifolieae</taxon>
        <taxon>Trifolium</taxon>
    </lineage>
</organism>
<proteinExistence type="predicted"/>
<accession>A0A2Z6PTH1</accession>
<dbReference type="AlphaFoldDB" id="A0A2Z6PTH1"/>
<protein>
    <recommendedName>
        <fullName evidence="3">DUF223 domain-containing protein</fullName>
    </recommendedName>
</protein>
<evidence type="ECO:0000313" key="1">
    <source>
        <dbReference type="EMBL" id="GAU50979.1"/>
    </source>
</evidence>
<dbReference type="OrthoDB" id="1914402at2759"/>
<evidence type="ECO:0008006" key="3">
    <source>
        <dbReference type="Google" id="ProtNLM"/>
    </source>
</evidence>
<sequence>MGRMEKAKLDDKFTDVCEIDAGKEDLCIKVRVIRMWKVPQFSNPFEFSSLEMVLMDEKLGILYVTEKALGVFHKMVNNDKLKVDEKFDDVADILPGKGPIETSSLEMVLVNEKVSVFF</sequence>
<keyword evidence="2" id="KW-1185">Reference proteome</keyword>
<name>A0A2Z6PTH1_TRISU</name>
<dbReference type="Gene3D" id="2.40.50.140">
    <property type="entry name" value="Nucleic acid-binding proteins"/>
    <property type="match status" value="1"/>
</dbReference>